<evidence type="ECO:0000259" key="2">
    <source>
        <dbReference type="PROSITE" id="PS50217"/>
    </source>
</evidence>
<dbReference type="PROSITE" id="PS50217">
    <property type="entry name" value="BZIP"/>
    <property type="match status" value="1"/>
</dbReference>
<dbReference type="EMBL" id="CP051139">
    <property type="protein sequence ID" value="QIW96197.1"/>
    <property type="molecule type" value="Genomic_DNA"/>
</dbReference>
<proteinExistence type="predicted"/>
<feature type="region of interest" description="Disordered" evidence="1">
    <location>
        <begin position="1"/>
        <end position="65"/>
    </location>
</feature>
<sequence length="495" mass="55376">MGSRPTSNHTKDQFNMDTFFDFNQGTTEPSPAAGSSSKHWDAASPFDKSQDRQQFSGPSHDYNQYKQQVGLPMGSVSIVPQQSMFDGYNSGLDMGFDSWATGIDIDTDIPMDFNNMDASVPAMFFPTNNAPADNFVNPNSIGGEEPVSNVGRLWPGMHSQQAAMQKAAQTQAVQQRQTKAQFPHQQQQPQQQFRQPAPPAPNNGKRPAQLADPQVEERITRLLAQMRQNSAISNDDSASPSDLLPHVARMKKDEDDMDEDERLLASDEGKKLSSKERRQLRNKVSARAFRSRRKEYIGQLEGEVAVKAQEAATLRSENDALIQENERYRSFIETILRHPAFGPFMNDLSKDPNVLSLPQQQPQQQPQHQPTPQPPQQQQQQQQQQMPEDTKPAFLNFDASQIQVPQQHQTERVNLATIPEGDFSKLNINGFQNFNDFRSVNAFAVTDLPNGPQVDSLFSANPATFSSLAPATTVYTRDNSMDMLLAKLDRAASRV</sequence>
<evidence type="ECO:0000256" key="1">
    <source>
        <dbReference type="SAM" id="MobiDB-lite"/>
    </source>
</evidence>
<reference evidence="3 4" key="1">
    <citation type="journal article" date="2016" name="Sci. Rep.">
        <title>Peltaster fructicola genome reveals evolution from an invasive phytopathogen to an ectophytic parasite.</title>
        <authorList>
            <person name="Xu C."/>
            <person name="Chen H."/>
            <person name="Gleason M.L."/>
            <person name="Xu J.R."/>
            <person name="Liu H."/>
            <person name="Zhang R."/>
            <person name="Sun G."/>
        </authorList>
    </citation>
    <scope>NUCLEOTIDE SEQUENCE [LARGE SCALE GENOMIC DNA]</scope>
    <source>
        <strain evidence="3 4">LNHT1506</strain>
    </source>
</reference>
<feature type="compositionally biased region" description="Polar residues" evidence="1">
    <location>
        <begin position="52"/>
        <end position="65"/>
    </location>
</feature>
<dbReference type="SMART" id="SM00338">
    <property type="entry name" value="BRLZ"/>
    <property type="match status" value="1"/>
</dbReference>
<dbReference type="AlphaFoldDB" id="A0A6H0XNK3"/>
<dbReference type="OrthoDB" id="5571888at2759"/>
<feature type="compositionally biased region" description="Low complexity" evidence="1">
    <location>
        <begin position="165"/>
        <end position="195"/>
    </location>
</feature>
<organism evidence="3 4">
    <name type="scientific">Peltaster fructicola</name>
    <dbReference type="NCBI Taxonomy" id="286661"/>
    <lineage>
        <taxon>Eukaryota</taxon>
        <taxon>Fungi</taxon>
        <taxon>Dikarya</taxon>
        <taxon>Ascomycota</taxon>
        <taxon>Pezizomycotina</taxon>
        <taxon>Dothideomycetes</taxon>
        <taxon>Dothideomycetes incertae sedis</taxon>
        <taxon>Peltaster</taxon>
    </lineage>
</organism>
<dbReference type="Gene3D" id="1.20.5.170">
    <property type="match status" value="1"/>
</dbReference>
<evidence type="ECO:0000313" key="3">
    <source>
        <dbReference type="EMBL" id="QIW96197.1"/>
    </source>
</evidence>
<feature type="region of interest" description="Disordered" evidence="1">
    <location>
        <begin position="343"/>
        <end position="389"/>
    </location>
</feature>
<evidence type="ECO:0000313" key="4">
    <source>
        <dbReference type="Proteomes" id="UP000503462"/>
    </source>
</evidence>
<feature type="region of interest" description="Disordered" evidence="1">
    <location>
        <begin position="250"/>
        <end position="284"/>
    </location>
</feature>
<feature type="compositionally biased region" description="Low complexity" evidence="1">
    <location>
        <begin position="376"/>
        <end position="385"/>
    </location>
</feature>
<dbReference type="InterPro" id="IPR004827">
    <property type="entry name" value="bZIP"/>
</dbReference>
<accession>A0A6H0XNK3</accession>
<protein>
    <recommendedName>
        <fullName evidence="2">BZIP domain-containing protein</fullName>
    </recommendedName>
</protein>
<feature type="compositionally biased region" description="Polar residues" evidence="1">
    <location>
        <begin position="15"/>
        <end position="37"/>
    </location>
</feature>
<feature type="compositionally biased region" description="Low complexity" evidence="1">
    <location>
        <begin position="358"/>
        <end position="368"/>
    </location>
</feature>
<feature type="compositionally biased region" description="Basic and acidic residues" evidence="1">
    <location>
        <begin position="262"/>
        <end position="279"/>
    </location>
</feature>
<dbReference type="Proteomes" id="UP000503462">
    <property type="component" value="Chromosome 1"/>
</dbReference>
<dbReference type="GO" id="GO:0003700">
    <property type="term" value="F:DNA-binding transcription factor activity"/>
    <property type="evidence" value="ECO:0007669"/>
    <property type="project" value="InterPro"/>
</dbReference>
<dbReference type="PANTHER" id="PTHR37616">
    <property type="entry name" value="BZIP TRANSCRIPTION FACTOR 60-LIKE"/>
    <property type="match status" value="1"/>
</dbReference>
<dbReference type="Pfam" id="PF00170">
    <property type="entry name" value="bZIP_1"/>
    <property type="match status" value="1"/>
</dbReference>
<name>A0A6H0XNK3_9PEZI</name>
<dbReference type="SUPFAM" id="SSF57959">
    <property type="entry name" value="Leucine zipper domain"/>
    <property type="match status" value="1"/>
</dbReference>
<feature type="domain" description="BZIP" evidence="2">
    <location>
        <begin position="272"/>
        <end position="335"/>
    </location>
</feature>
<dbReference type="InterPro" id="IPR046347">
    <property type="entry name" value="bZIP_sf"/>
</dbReference>
<dbReference type="PANTHER" id="PTHR37616:SF2">
    <property type="entry name" value="BZIP DOMAIN-CONTAINING PROTEIN"/>
    <property type="match status" value="1"/>
</dbReference>
<dbReference type="CDD" id="cd14810">
    <property type="entry name" value="bZIP_u1"/>
    <property type="match status" value="1"/>
</dbReference>
<feature type="region of interest" description="Disordered" evidence="1">
    <location>
        <begin position="165"/>
        <end position="211"/>
    </location>
</feature>
<keyword evidence="4" id="KW-1185">Reference proteome</keyword>
<gene>
    <name evidence="3" type="ORF">AMS68_001715</name>
</gene>